<name>A0A839SPH4_9PROT</name>
<keyword evidence="3" id="KW-1185">Reference proteome</keyword>
<proteinExistence type="predicted"/>
<dbReference type="Proteomes" id="UP000581135">
    <property type="component" value="Unassembled WGS sequence"/>
</dbReference>
<dbReference type="InterPro" id="IPR025496">
    <property type="entry name" value="DUF4387"/>
</dbReference>
<reference evidence="2 3" key="1">
    <citation type="submission" date="2020-08" db="EMBL/GenBank/DDBJ databases">
        <title>Genomic Encyclopedia of Type Strains, Phase III (KMG-III): the genomes of soil and plant-associated and newly described type strains.</title>
        <authorList>
            <person name="Whitman W."/>
        </authorList>
    </citation>
    <scope>NUCLEOTIDE SEQUENCE [LARGE SCALE GENOMIC DNA]</scope>
    <source>
        <strain evidence="2 3">CECT 8803</strain>
    </source>
</reference>
<feature type="domain" description="DUF4387" evidence="1">
    <location>
        <begin position="8"/>
        <end position="104"/>
    </location>
</feature>
<evidence type="ECO:0000313" key="3">
    <source>
        <dbReference type="Proteomes" id="UP000581135"/>
    </source>
</evidence>
<organism evidence="2 3">
    <name type="scientific">Limibacillus halophilus</name>
    <dbReference type="NCBI Taxonomy" id="1579333"/>
    <lineage>
        <taxon>Bacteria</taxon>
        <taxon>Pseudomonadati</taxon>
        <taxon>Pseudomonadota</taxon>
        <taxon>Alphaproteobacteria</taxon>
        <taxon>Rhodospirillales</taxon>
        <taxon>Rhodovibrionaceae</taxon>
        <taxon>Limibacillus</taxon>
    </lineage>
</organism>
<sequence length="109" mass="12210">MSGQPQKLRELAKIVRSKNAGPFRLTFDILFADRKAFEVVRDARAITREAVARAYKIREDQISSIYEIPTGNAFKVTLHRPVVQGAMGETDVYGCQQHVPLLDLPVARG</sequence>
<evidence type="ECO:0000259" key="1">
    <source>
        <dbReference type="Pfam" id="PF14330"/>
    </source>
</evidence>
<dbReference type="AlphaFoldDB" id="A0A839SPH4"/>
<comment type="caution">
    <text evidence="2">The sequence shown here is derived from an EMBL/GenBank/DDBJ whole genome shotgun (WGS) entry which is preliminary data.</text>
</comment>
<dbReference type="EMBL" id="JACHXA010000001">
    <property type="protein sequence ID" value="MBB3064342.1"/>
    <property type="molecule type" value="Genomic_DNA"/>
</dbReference>
<accession>A0A839SPH4</accession>
<evidence type="ECO:0000313" key="2">
    <source>
        <dbReference type="EMBL" id="MBB3064342.1"/>
    </source>
</evidence>
<gene>
    <name evidence="2" type="ORF">FHR98_000607</name>
</gene>
<dbReference type="RefSeq" id="WP_183415133.1">
    <property type="nucleotide sequence ID" value="NZ_JACHXA010000001.1"/>
</dbReference>
<protein>
    <recommendedName>
        <fullName evidence="1">DUF4387 domain-containing protein</fullName>
    </recommendedName>
</protein>
<dbReference type="Pfam" id="PF14330">
    <property type="entry name" value="DUF4387"/>
    <property type="match status" value="1"/>
</dbReference>